<name>A0A9D4ZEA8_ADICA</name>
<sequence>MALSRPVTLALLILNSMLYLIIMALAGWLVSAIVDPDIDFLNTVSRSGETLYLMTLSLISGAAGLGSSVCGFHLLHSSSTGSYNACLGVGLVAAILTLEILGLSSKAIHVGLFRSSLVKSLESLSIIASSTQIFYVISLIVGKKFGDFP</sequence>
<dbReference type="Pfam" id="PF05512">
    <property type="entry name" value="AWPM-19"/>
    <property type="match status" value="1"/>
</dbReference>
<dbReference type="InterPro" id="IPR008390">
    <property type="entry name" value="AWPM-19"/>
</dbReference>
<evidence type="ECO:0000313" key="3">
    <source>
        <dbReference type="Proteomes" id="UP000886520"/>
    </source>
</evidence>
<keyword evidence="1" id="KW-0812">Transmembrane</keyword>
<dbReference type="OrthoDB" id="1975216at2759"/>
<evidence type="ECO:0000313" key="2">
    <source>
        <dbReference type="EMBL" id="KAI5070225.1"/>
    </source>
</evidence>
<feature type="transmembrane region" description="Helical" evidence="1">
    <location>
        <begin position="7"/>
        <end position="31"/>
    </location>
</feature>
<evidence type="ECO:0000256" key="1">
    <source>
        <dbReference type="SAM" id="Phobius"/>
    </source>
</evidence>
<feature type="transmembrane region" description="Helical" evidence="1">
    <location>
        <begin position="123"/>
        <end position="142"/>
    </location>
</feature>
<dbReference type="PANTHER" id="PTHR33294">
    <property type="entry name" value="AWPM-19-LIKE FAMILY PROTEIN"/>
    <property type="match status" value="1"/>
</dbReference>
<feature type="transmembrane region" description="Helical" evidence="1">
    <location>
        <begin position="51"/>
        <end position="75"/>
    </location>
</feature>
<dbReference type="PANTHER" id="PTHR33294:SF5">
    <property type="entry name" value="AWPM-19-LIKE FAMILY PROTEIN"/>
    <property type="match status" value="1"/>
</dbReference>
<dbReference type="Proteomes" id="UP000886520">
    <property type="component" value="Chromosome 14"/>
</dbReference>
<keyword evidence="3" id="KW-1185">Reference proteome</keyword>
<feature type="transmembrane region" description="Helical" evidence="1">
    <location>
        <begin position="82"/>
        <end position="103"/>
    </location>
</feature>
<organism evidence="2 3">
    <name type="scientific">Adiantum capillus-veneris</name>
    <name type="common">Maidenhair fern</name>
    <dbReference type="NCBI Taxonomy" id="13818"/>
    <lineage>
        <taxon>Eukaryota</taxon>
        <taxon>Viridiplantae</taxon>
        <taxon>Streptophyta</taxon>
        <taxon>Embryophyta</taxon>
        <taxon>Tracheophyta</taxon>
        <taxon>Polypodiopsida</taxon>
        <taxon>Polypodiidae</taxon>
        <taxon>Polypodiales</taxon>
        <taxon>Pteridineae</taxon>
        <taxon>Pteridaceae</taxon>
        <taxon>Vittarioideae</taxon>
        <taxon>Adiantum</taxon>
    </lineage>
</organism>
<protein>
    <submittedName>
        <fullName evidence="2">Uncharacterized protein</fullName>
    </submittedName>
</protein>
<reference evidence="2" key="1">
    <citation type="submission" date="2021-01" db="EMBL/GenBank/DDBJ databases">
        <title>Adiantum capillus-veneris genome.</title>
        <authorList>
            <person name="Fang Y."/>
            <person name="Liao Q."/>
        </authorList>
    </citation>
    <scope>NUCLEOTIDE SEQUENCE</scope>
    <source>
        <strain evidence="2">H3</strain>
        <tissue evidence="2">Leaf</tissue>
    </source>
</reference>
<keyword evidence="1" id="KW-0472">Membrane</keyword>
<accession>A0A9D4ZEA8</accession>
<keyword evidence="1" id="KW-1133">Transmembrane helix</keyword>
<dbReference type="AlphaFoldDB" id="A0A9D4ZEA8"/>
<comment type="caution">
    <text evidence="2">The sequence shown here is derived from an EMBL/GenBank/DDBJ whole genome shotgun (WGS) entry which is preliminary data.</text>
</comment>
<dbReference type="EMBL" id="JABFUD020000014">
    <property type="protein sequence ID" value="KAI5070225.1"/>
    <property type="molecule type" value="Genomic_DNA"/>
</dbReference>
<gene>
    <name evidence="2" type="ORF">GOP47_0014568</name>
</gene>
<proteinExistence type="predicted"/>